<evidence type="ECO:0000313" key="2">
    <source>
        <dbReference type="EMBL" id="NMM01527.1"/>
    </source>
</evidence>
<gene>
    <name evidence="2" type="ORF">HHL24_26765</name>
</gene>
<dbReference type="EMBL" id="JABBGJ010000031">
    <property type="protein sequence ID" value="NMM01527.1"/>
    <property type="molecule type" value="Genomic_DNA"/>
</dbReference>
<dbReference type="RefSeq" id="WP_169488360.1">
    <property type="nucleotide sequence ID" value="NZ_JABBGJ010000031.1"/>
</dbReference>
<evidence type="ECO:0000256" key="1">
    <source>
        <dbReference type="SAM" id="SignalP"/>
    </source>
</evidence>
<dbReference type="AlphaFoldDB" id="A0A848IQU7"/>
<accession>A0A848IQU7</accession>
<protein>
    <submittedName>
        <fullName evidence="2">Uncharacterized protein</fullName>
    </submittedName>
</protein>
<feature type="signal peptide" evidence="1">
    <location>
        <begin position="1"/>
        <end position="20"/>
    </location>
</feature>
<feature type="chain" id="PRO_5032311329" evidence="1">
    <location>
        <begin position="21"/>
        <end position="101"/>
    </location>
</feature>
<sequence>MRRFWIAFALAACASASAWADGFGGQDNDDTFRQCVAQSMRSANNMLAFQIMQNACLKLYRESTMISDSRKSYYICLLQSLQGANNDLYVQMAAKACGDHG</sequence>
<evidence type="ECO:0000313" key="3">
    <source>
        <dbReference type="Proteomes" id="UP000544134"/>
    </source>
</evidence>
<organism evidence="2 3">
    <name type="scientific">Paraburkholderia polaris</name>
    <dbReference type="NCBI Taxonomy" id="2728848"/>
    <lineage>
        <taxon>Bacteria</taxon>
        <taxon>Pseudomonadati</taxon>
        <taxon>Pseudomonadota</taxon>
        <taxon>Betaproteobacteria</taxon>
        <taxon>Burkholderiales</taxon>
        <taxon>Burkholderiaceae</taxon>
        <taxon>Paraburkholderia</taxon>
    </lineage>
</organism>
<keyword evidence="3" id="KW-1185">Reference proteome</keyword>
<dbReference type="InterPro" id="IPR048087">
    <property type="entry name" value="VF_A0006-like"/>
</dbReference>
<dbReference type="Proteomes" id="UP000544134">
    <property type="component" value="Unassembled WGS sequence"/>
</dbReference>
<proteinExistence type="predicted"/>
<comment type="caution">
    <text evidence="2">The sequence shown here is derived from an EMBL/GenBank/DDBJ whole genome shotgun (WGS) entry which is preliminary data.</text>
</comment>
<reference evidence="2 3" key="1">
    <citation type="submission" date="2020-04" db="EMBL/GenBank/DDBJ databases">
        <title>Paraburkholderia sp. RP-4-7 isolated from soil.</title>
        <authorList>
            <person name="Dahal R.H."/>
        </authorList>
    </citation>
    <scope>NUCLEOTIDE SEQUENCE [LARGE SCALE GENOMIC DNA]</scope>
    <source>
        <strain evidence="2 3">RP-4-7</strain>
    </source>
</reference>
<dbReference type="NCBIfam" id="NF041602">
    <property type="entry name" value="VF_A0006_fam"/>
    <property type="match status" value="1"/>
</dbReference>
<keyword evidence="1" id="KW-0732">Signal</keyword>
<name>A0A848IQU7_9BURK</name>